<keyword evidence="9" id="KW-0496">Mitochondrion</keyword>
<keyword evidence="6" id="KW-0809">Transit peptide</keyword>
<reference evidence="15" key="1">
    <citation type="journal article" date="2020" name="bioRxiv">
        <title>Whole genome comparisons of ergot fungi reveals the divergence and evolution of species within the genus Claviceps are the result of varying mechanisms driving genome evolution and host range expansion.</title>
        <authorList>
            <person name="Wyka S.A."/>
            <person name="Mondo S.J."/>
            <person name="Liu M."/>
            <person name="Dettman J."/>
            <person name="Nalam V."/>
            <person name="Broders K.D."/>
        </authorList>
    </citation>
    <scope>NUCLEOTIDE SEQUENCE</scope>
    <source>
        <strain evidence="15">CCC 489</strain>
    </source>
</reference>
<dbReference type="Pfam" id="PF08240">
    <property type="entry name" value="ADH_N"/>
    <property type="match status" value="1"/>
</dbReference>
<dbReference type="CDD" id="cd08290">
    <property type="entry name" value="ETR"/>
    <property type="match status" value="1"/>
</dbReference>
<name>A0A8K0J6E8_9HYPO</name>
<keyword evidence="5" id="KW-0521">NADP</keyword>
<evidence type="ECO:0000256" key="9">
    <source>
        <dbReference type="ARBA" id="ARBA00023128"/>
    </source>
</evidence>
<evidence type="ECO:0000256" key="5">
    <source>
        <dbReference type="ARBA" id="ARBA00022857"/>
    </source>
</evidence>
<keyword evidence="3" id="KW-0444">Lipid biosynthesis</keyword>
<proteinExistence type="inferred from homology"/>
<dbReference type="InterPro" id="IPR020843">
    <property type="entry name" value="ER"/>
</dbReference>
<keyword evidence="16" id="KW-1185">Reference proteome</keyword>
<evidence type="ECO:0000256" key="6">
    <source>
        <dbReference type="ARBA" id="ARBA00022946"/>
    </source>
</evidence>
<dbReference type="EMBL" id="SRPY01000378">
    <property type="protein sequence ID" value="KAG5925394.1"/>
    <property type="molecule type" value="Genomic_DNA"/>
</dbReference>
<dbReference type="FunFam" id="3.40.50.720:FF:000112">
    <property type="entry name" value="Enoyl-[acyl-carrier-protein] reductase 1, mitochondrial"/>
    <property type="match status" value="1"/>
</dbReference>
<feature type="domain" description="Enoyl reductase (ER)" evidence="14">
    <location>
        <begin position="63"/>
        <end position="417"/>
    </location>
</feature>
<dbReference type="InterPro" id="IPR011032">
    <property type="entry name" value="GroES-like_sf"/>
</dbReference>
<dbReference type="SUPFAM" id="SSF51735">
    <property type="entry name" value="NAD(P)-binding Rossmann-fold domains"/>
    <property type="match status" value="1"/>
</dbReference>
<evidence type="ECO:0000256" key="10">
    <source>
        <dbReference type="ARBA" id="ARBA00023160"/>
    </source>
</evidence>
<dbReference type="GO" id="GO:0141148">
    <property type="term" value="F:enoyl-[acyl-carrier-protein] reductase (NADPH) activity"/>
    <property type="evidence" value="ECO:0007669"/>
    <property type="project" value="UniProtKB-EC"/>
</dbReference>
<organism evidence="15 16">
    <name type="scientific">Claviceps africana</name>
    <dbReference type="NCBI Taxonomy" id="83212"/>
    <lineage>
        <taxon>Eukaryota</taxon>
        <taxon>Fungi</taxon>
        <taxon>Dikarya</taxon>
        <taxon>Ascomycota</taxon>
        <taxon>Pezizomycotina</taxon>
        <taxon>Sordariomycetes</taxon>
        <taxon>Hypocreomycetidae</taxon>
        <taxon>Hypocreales</taxon>
        <taxon>Clavicipitaceae</taxon>
        <taxon>Claviceps</taxon>
    </lineage>
</organism>
<dbReference type="Gene3D" id="3.90.180.10">
    <property type="entry name" value="Medium-chain alcohol dehydrogenases, catalytic domain"/>
    <property type="match status" value="1"/>
</dbReference>
<evidence type="ECO:0000256" key="7">
    <source>
        <dbReference type="ARBA" id="ARBA00023002"/>
    </source>
</evidence>
<keyword evidence="10" id="KW-0275">Fatty acid biosynthesis</keyword>
<comment type="caution">
    <text evidence="15">The sequence shown here is derived from an EMBL/GenBank/DDBJ whole genome shotgun (WGS) entry which is preliminary data.</text>
</comment>
<dbReference type="Pfam" id="PF00107">
    <property type="entry name" value="ADH_zinc_N"/>
    <property type="match status" value="1"/>
</dbReference>
<evidence type="ECO:0000256" key="3">
    <source>
        <dbReference type="ARBA" id="ARBA00022516"/>
    </source>
</evidence>
<dbReference type="PANTHER" id="PTHR43981">
    <property type="entry name" value="ENOYL-[ACYL-CARRIER-PROTEIN] REDUCTASE, MITOCHONDRIAL"/>
    <property type="match status" value="1"/>
</dbReference>
<evidence type="ECO:0000256" key="12">
    <source>
        <dbReference type="ARBA" id="ARBA00048843"/>
    </source>
</evidence>
<keyword evidence="8" id="KW-0443">Lipid metabolism</keyword>
<dbReference type="InterPro" id="IPR013149">
    <property type="entry name" value="ADH-like_C"/>
</dbReference>
<evidence type="ECO:0000259" key="14">
    <source>
        <dbReference type="SMART" id="SM00829"/>
    </source>
</evidence>
<dbReference type="EC" id="1.3.1.104" evidence="11"/>
<comment type="subcellular location">
    <subcellularLocation>
        <location evidence="1">Mitochondrion</location>
    </subcellularLocation>
</comment>
<comment type="catalytic activity">
    <reaction evidence="12">
        <text>a 2,3-saturated acyl-[ACP] + NADP(+) = a (2E)-enoyl-[ACP] + NADPH + H(+)</text>
        <dbReference type="Rhea" id="RHEA:22564"/>
        <dbReference type="Rhea" id="RHEA-COMP:9925"/>
        <dbReference type="Rhea" id="RHEA-COMP:9926"/>
        <dbReference type="ChEBI" id="CHEBI:15378"/>
        <dbReference type="ChEBI" id="CHEBI:57783"/>
        <dbReference type="ChEBI" id="CHEBI:58349"/>
        <dbReference type="ChEBI" id="CHEBI:78784"/>
        <dbReference type="ChEBI" id="CHEBI:78785"/>
        <dbReference type="EC" id="1.3.1.104"/>
    </reaction>
</comment>
<dbReference type="Gene3D" id="3.40.50.720">
    <property type="entry name" value="NAD(P)-binding Rossmann-like Domain"/>
    <property type="match status" value="1"/>
</dbReference>
<dbReference type="InterPro" id="IPR013154">
    <property type="entry name" value="ADH-like_N"/>
</dbReference>
<sequence length="422" mass="45694">MAAKPRLRGPLPLADKTRPVIRPRPRFSTPSATLPRTSVRCKSGPFGYTQAKALVYSQHGEPSDVLKLHTYTISPSIPSSSVLVRTLAAPINPADINTVQGTYGSKQAMTSLIGTSQPSAVPGNEGVFEVVSAGDSPSSLKTGDWVIPAVQQIGTWRTHAVFGADHVLKVEKESLTPTQVATVSINPCTAYRILRDYGPSAGLKPGLPMRPLELGSGEWFIQNGANSGVGRAAIQFGKLWGLRSINIIRDRDTAEETEALRSELVDLGADAVVPESQFLSRQWKDQLAEITRGGREQIGLGLNCVGGKSATALARSLGPGASLVSYGGMSKQPVALPLGLLIFQDIRFVGFWLSKWNKKDPVGRKHMIDDILNLMRLGHFKNAPVDEMTWSWDTEENALREAVQGTLRGFRKGKGVFSFRDT</sequence>
<protein>
    <recommendedName>
        <fullName evidence="11">enoyl-[acyl-carrier-protein] reductase</fullName>
        <ecNumber evidence="11">1.3.1.104</ecNumber>
    </recommendedName>
</protein>
<accession>A0A8K0J6E8</accession>
<evidence type="ECO:0000313" key="16">
    <source>
        <dbReference type="Proteomes" id="UP000811619"/>
    </source>
</evidence>
<dbReference type="OrthoDB" id="7482721at2759"/>
<feature type="region of interest" description="Disordered" evidence="13">
    <location>
        <begin position="1"/>
        <end position="36"/>
    </location>
</feature>
<dbReference type="InterPro" id="IPR036291">
    <property type="entry name" value="NAD(P)-bd_dom_sf"/>
</dbReference>
<evidence type="ECO:0000256" key="8">
    <source>
        <dbReference type="ARBA" id="ARBA00023098"/>
    </source>
</evidence>
<evidence type="ECO:0000256" key="11">
    <source>
        <dbReference type="ARBA" id="ARBA00038963"/>
    </source>
</evidence>
<dbReference type="GO" id="GO:0005739">
    <property type="term" value="C:mitochondrion"/>
    <property type="evidence" value="ECO:0007669"/>
    <property type="project" value="UniProtKB-SubCell"/>
</dbReference>
<keyword evidence="4" id="KW-0276">Fatty acid metabolism</keyword>
<dbReference type="SUPFAM" id="SSF50129">
    <property type="entry name" value="GroES-like"/>
    <property type="match status" value="1"/>
</dbReference>
<comment type="similarity">
    <text evidence="2">Belongs to the zinc-containing alcohol dehydrogenase family. Quinone oxidoreductase subfamily.</text>
</comment>
<dbReference type="PANTHER" id="PTHR43981:SF2">
    <property type="entry name" value="ENOYL-[ACYL-CARRIER-PROTEIN] REDUCTASE, MITOCHONDRIAL"/>
    <property type="match status" value="1"/>
</dbReference>
<dbReference type="GO" id="GO:0006633">
    <property type="term" value="P:fatty acid biosynthetic process"/>
    <property type="evidence" value="ECO:0007669"/>
    <property type="project" value="UniProtKB-KW"/>
</dbReference>
<gene>
    <name evidence="15" type="ORF">E4U42_004318</name>
</gene>
<evidence type="ECO:0000256" key="1">
    <source>
        <dbReference type="ARBA" id="ARBA00004173"/>
    </source>
</evidence>
<dbReference type="Proteomes" id="UP000811619">
    <property type="component" value="Unassembled WGS sequence"/>
</dbReference>
<evidence type="ECO:0000313" key="15">
    <source>
        <dbReference type="EMBL" id="KAG5925394.1"/>
    </source>
</evidence>
<dbReference type="SMART" id="SM00829">
    <property type="entry name" value="PKS_ER"/>
    <property type="match status" value="1"/>
</dbReference>
<evidence type="ECO:0000256" key="2">
    <source>
        <dbReference type="ARBA" id="ARBA00010371"/>
    </source>
</evidence>
<dbReference type="InterPro" id="IPR051034">
    <property type="entry name" value="Mito_Enoyl-ACP_Reductase"/>
</dbReference>
<dbReference type="AlphaFoldDB" id="A0A8K0J6E8"/>
<keyword evidence="7" id="KW-0560">Oxidoreductase</keyword>
<evidence type="ECO:0000256" key="4">
    <source>
        <dbReference type="ARBA" id="ARBA00022832"/>
    </source>
</evidence>
<evidence type="ECO:0000256" key="13">
    <source>
        <dbReference type="SAM" id="MobiDB-lite"/>
    </source>
</evidence>